<name>A0A0F9GUY0_9ZZZZ</name>
<organism evidence="2">
    <name type="scientific">marine sediment metagenome</name>
    <dbReference type="NCBI Taxonomy" id="412755"/>
    <lineage>
        <taxon>unclassified sequences</taxon>
        <taxon>metagenomes</taxon>
        <taxon>ecological metagenomes</taxon>
    </lineage>
</organism>
<gene>
    <name evidence="2" type="ORF">LCGC14_2140240</name>
</gene>
<dbReference type="PANTHER" id="PTHR34203:SF15">
    <property type="entry name" value="SLL1173 PROTEIN"/>
    <property type="match status" value="1"/>
</dbReference>
<dbReference type="PANTHER" id="PTHR34203">
    <property type="entry name" value="METHYLTRANSFERASE, FKBM FAMILY PROTEIN"/>
    <property type="match status" value="1"/>
</dbReference>
<dbReference type="InterPro" id="IPR029063">
    <property type="entry name" value="SAM-dependent_MTases_sf"/>
</dbReference>
<dbReference type="Pfam" id="PF05050">
    <property type="entry name" value="Methyltransf_21"/>
    <property type="match status" value="1"/>
</dbReference>
<evidence type="ECO:0000313" key="2">
    <source>
        <dbReference type="EMBL" id="KKL66912.1"/>
    </source>
</evidence>
<proteinExistence type="predicted"/>
<dbReference type="InterPro" id="IPR006342">
    <property type="entry name" value="FkbM_mtfrase"/>
</dbReference>
<dbReference type="EMBL" id="LAZR01027053">
    <property type="protein sequence ID" value="KKL66912.1"/>
    <property type="molecule type" value="Genomic_DNA"/>
</dbReference>
<reference evidence="2" key="1">
    <citation type="journal article" date="2015" name="Nature">
        <title>Complex archaea that bridge the gap between prokaryotes and eukaryotes.</title>
        <authorList>
            <person name="Spang A."/>
            <person name="Saw J.H."/>
            <person name="Jorgensen S.L."/>
            <person name="Zaremba-Niedzwiedzka K."/>
            <person name="Martijn J."/>
            <person name="Lind A.E."/>
            <person name="van Eijk R."/>
            <person name="Schleper C."/>
            <person name="Guy L."/>
            <person name="Ettema T.J."/>
        </authorList>
    </citation>
    <scope>NUCLEOTIDE SEQUENCE</scope>
</reference>
<dbReference type="NCBIfam" id="TIGR01444">
    <property type="entry name" value="fkbM_fam"/>
    <property type="match status" value="1"/>
</dbReference>
<sequence length="236" mass="27608">MKKLNLTDKLYLIEPQELLVIANDIKDGDVIFDVGAHYGEWSSIALNNYKSLTVHFFEAVPQTFKILLKKMGNYKENIIFNNFAISNIIGDRPFYFYEERPGLSGYHRRSEETENNIIHTTPKILKSIPTETLDNYCRFRKIDKINILKIDTEGADFDVVKGAKRLIEEGKIDAIEFEYGGCWQENGTKLEDIYNFLTERNYEVFKTSKEGFISLPKFTKEMEDYGYSMFLARRIR</sequence>
<comment type="caution">
    <text evidence="2">The sequence shown here is derived from an EMBL/GenBank/DDBJ whole genome shotgun (WGS) entry which is preliminary data.</text>
</comment>
<dbReference type="Gene3D" id="3.40.50.150">
    <property type="entry name" value="Vaccinia Virus protein VP39"/>
    <property type="match status" value="1"/>
</dbReference>
<dbReference type="InterPro" id="IPR052514">
    <property type="entry name" value="SAM-dependent_MTase"/>
</dbReference>
<protein>
    <recommendedName>
        <fullName evidence="1">Methyltransferase FkbM domain-containing protein</fullName>
    </recommendedName>
</protein>
<dbReference type="AlphaFoldDB" id="A0A0F9GUY0"/>
<evidence type="ECO:0000259" key="1">
    <source>
        <dbReference type="Pfam" id="PF05050"/>
    </source>
</evidence>
<feature type="domain" description="Methyltransferase FkbM" evidence="1">
    <location>
        <begin position="33"/>
        <end position="203"/>
    </location>
</feature>
<dbReference type="SUPFAM" id="SSF53335">
    <property type="entry name" value="S-adenosyl-L-methionine-dependent methyltransferases"/>
    <property type="match status" value="1"/>
</dbReference>
<accession>A0A0F9GUY0</accession>